<evidence type="ECO:0008006" key="5">
    <source>
        <dbReference type="Google" id="ProtNLM"/>
    </source>
</evidence>
<evidence type="ECO:0000256" key="2">
    <source>
        <dbReference type="SAM" id="SignalP"/>
    </source>
</evidence>
<evidence type="ECO:0000313" key="4">
    <source>
        <dbReference type="Proteomes" id="UP000092666"/>
    </source>
</evidence>
<reference evidence="3 4" key="1">
    <citation type="submission" date="2013-07" db="EMBL/GenBank/DDBJ databases">
        <title>The Genome Sequence of Cryptococcus heveanensis BCC8398.</title>
        <authorList>
            <consortium name="The Broad Institute Genome Sequencing Platform"/>
            <person name="Cuomo C."/>
            <person name="Litvintseva A."/>
            <person name="Chen Y."/>
            <person name="Heitman J."/>
            <person name="Sun S."/>
            <person name="Springer D."/>
            <person name="Dromer F."/>
            <person name="Young S.K."/>
            <person name="Zeng Q."/>
            <person name="Gargeya S."/>
            <person name="Fitzgerald M."/>
            <person name="Abouelleil A."/>
            <person name="Alvarado L."/>
            <person name="Berlin A.M."/>
            <person name="Chapman S.B."/>
            <person name="Dewar J."/>
            <person name="Goldberg J."/>
            <person name="Griggs A."/>
            <person name="Gujja S."/>
            <person name="Hansen M."/>
            <person name="Howarth C."/>
            <person name="Imamovic A."/>
            <person name="Larimer J."/>
            <person name="McCowan C."/>
            <person name="Murphy C."/>
            <person name="Pearson M."/>
            <person name="Priest M."/>
            <person name="Roberts A."/>
            <person name="Saif S."/>
            <person name="Shea T."/>
            <person name="Sykes S."/>
            <person name="Wortman J."/>
            <person name="Nusbaum C."/>
            <person name="Birren B."/>
        </authorList>
    </citation>
    <scope>NUCLEOTIDE SEQUENCE [LARGE SCALE GENOMIC DNA]</scope>
    <source>
        <strain evidence="3 4">BCC8398</strain>
    </source>
</reference>
<comment type="similarity">
    <text evidence="1">Belongs to the cycloisomerase 2 family.</text>
</comment>
<evidence type="ECO:0000313" key="3">
    <source>
        <dbReference type="EMBL" id="OCF31440.1"/>
    </source>
</evidence>
<keyword evidence="4" id="KW-1185">Reference proteome</keyword>
<evidence type="ECO:0000256" key="1">
    <source>
        <dbReference type="ARBA" id="ARBA00005564"/>
    </source>
</evidence>
<dbReference type="OrthoDB" id="9972196at2759"/>
<dbReference type="InterPro" id="IPR019405">
    <property type="entry name" value="Lactonase_7-beta_prop"/>
</dbReference>
<sequence>MLITSLLTSAVALGALSIEARPQLSARNTTSGSVSNATSVTDAAPQLTYDILTGADTDLFLLQFKPNSNPPSLTEKFHWPGVIRNAAYPWISRHPVNHNLFIVANDNHDLGELTSFYLDSQTGNLTTLDRVYSRGSCAHIAVSPDGGHVHIANLYGNNGTGANGAIVPIDVESGKFGSVNVPSNLNFSSYELQPGQLKASQLLRHPHHWAFHPYLPVAYLSDLGADLVRRFHIVSPGQLETLDPIKQRTASGPRRSIIHPSGRAIYTLHEIDSTLSVGSIDVTTPYGNVTLTQEGIDILPGGANHSANVFQGSEIQLSVDGRFLYAASRNNTAPPKGSMNSDPISIFSVSDNGTYIERISVVNSGAWYLRYFGLDNPYFDQSVREGQFVIAAGQYSNDTHIFKRDVINGNLTQVASFNSTQLGASSYVWI</sequence>
<gene>
    <name evidence="3" type="ORF">I316_06842</name>
</gene>
<dbReference type="Pfam" id="PF10282">
    <property type="entry name" value="Lactonase"/>
    <property type="match status" value="1"/>
</dbReference>
<dbReference type="AlphaFoldDB" id="A0A1B9GK16"/>
<organism evidence="3 4">
    <name type="scientific">Kwoniella heveanensis BCC8398</name>
    <dbReference type="NCBI Taxonomy" id="1296120"/>
    <lineage>
        <taxon>Eukaryota</taxon>
        <taxon>Fungi</taxon>
        <taxon>Dikarya</taxon>
        <taxon>Basidiomycota</taxon>
        <taxon>Agaricomycotina</taxon>
        <taxon>Tremellomycetes</taxon>
        <taxon>Tremellales</taxon>
        <taxon>Cryptococcaceae</taxon>
        <taxon>Kwoniella</taxon>
    </lineage>
</organism>
<dbReference type="EMBL" id="KV700134">
    <property type="protein sequence ID" value="OCF31440.1"/>
    <property type="molecule type" value="Genomic_DNA"/>
</dbReference>
<feature type="chain" id="PRO_5008627172" description="6-phosphogluconolactonase" evidence="2">
    <location>
        <begin position="18"/>
        <end position="430"/>
    </location>
</feature>
<dbReference type="Gene3D" id="2.130.10.10">
    <property type="entry name" value="YVTN repeat-like/Quinoprotein amine dehydrogenase"/>
    <property type="match status" value="1"/>
</dbReference>
<reference evidence="4" key="2">
    <citation type="submission" date="2013-12" db="EMBL/GenBank/DDBJ databases">
        <title>Evolution of pathogenesis and genome organization in the Tremellales.</title>
        <authorList>
            <person name="Cuomo C."/>
            <person name="Litvintseva A."/>
            <person name="Heitman J."/>
            <person name="Chen Y."/>
            <person name="Sun S."/>
            <person name="Springer D."/>
            <person name="Dromer F."/>
            <person name="Young S."/>
            <person name="Zeng Q."/>
            <person name="Chapman S."/>
            <person name="Gujja S."/>
            <person name="Saif S."/>
            <person name="Birren B."/>
        </authorList>
    </citation>
    <scope>NUCLEOTIDE SEQUENCE [LARGE SCALE GENOMIC DNA]</scope>
    <source>
        <strain evidence="4">BCC8398</strain>
    </source>
</reference>
<proteinExistence type="inferred from homology"/>
<dbReference type="PANTHER" id="PTHR30344:SF1">
    <property type="entry name" value="6-PHOSPHOGLUCONOLACTONASE"/>
    <property type="match status" value="1"/>
</dbReference>
<dbReference type="InterPro" id="IPR011048">
    <property type="entry name" value="Haem_d1_sf"/>
</dbReference>
<protein>
    <recommendedName>
        <fullName evidence="5">6-phosphogluconolactonase</fullName>
    </recommendedName>
</protein>
<dbReference type="SUPFAM" id="SSF51004">
    <property type="entry name" value="C-terminal (heme d1) domain of cytochrome cd1-nitrite reductase"/>
    <property type="match status" value="1"/>
</dbReference>
<keyword evidence="2" id="KW-0732">Signal</keyword>
<dbReference type="InterPro" id="IPR015943">
    <property type="entry name" value="WD40/YVTN_repeat-like_dom_sf"/>
</dbReference>
<dbReference type="GO" id="GO:0017057">
    <property type="term" value="F:6-phosphogluconolactonase activity"/>
    <property type="evidence" value="ECO:0007669"/>
    <property type="project" value="TreeGrafter"/>
</dbReference>
<dbReference type="PANTHER" id="PTHR30344">
    <property type="entry name" value="6-PHOSPHOGLUCONOLACTONASE-RELATED"/>
    <property type="match status" value="1"/>
</dbReference>
<dbReference type="InterPro" id="IPR050282">
    <property type="entry name" value="Cycloisomerase_2"/>
</dbReference>
<dbReference type="STRING" id="1296120.A0A1B9GK16"/>
<accession>A0A1B9GK16</accession>
<name>A0A1B9GK16_9TREE</name>
<dbReference type="Proteomes" id="UP000092666">
    <property type="component" value="Unassembled WGS sequence"/>
</dbReference>
<feature type="signal peptide" evidence="2">
    <location>
        <begin position="1"/>
        <end position="17"/>
    </location>
</feature>